<evidence type="ECO:0000313" key="3">
    <source>
        <dbReference type="Proteomes" id="UP000050525"/>
    </source>
</evidence>
<dbReference type="AlphaFoldDB" id="A0A151MXR7"/>
<gene>
    <name evidence="2" type="ORF">Y1Q_0017946</name>
</gene>
<name>A0A151MXR7_ALLMI</name>
<evidence type="ECO:0000313" key="2">
    <source>
        <dbReference type="EMBL" id="KYO29300.1"/>
    </source>
</evidence>
<reference evidence="2 3" key="1">
    <citation type="journal article" date="2012" name="Genome Biol.">
        <title>Sequencing three crocodilian genomes to illuminate the evolution of archosaurs and amniotes.</title>
        <authorList>
            <person name="St John J.A."/>
            <person name="Braun E.L."/>
            <person name="Isberg S.R."/>
            <person name="Miles L.G."/>
            <person name="Chong A.Y."/>
            <person name="Gongora J."/>
            <person name="Dalzell P."/>
            <person name="Moran C."/>
            <person name="Bed'hom B."/>
            <person name="Abzhanov A."/>
            <person name="Burgess S.C."/>
            <person name="Cooksey A.M."/>
            <person name="Castoe T.A."/>
            <person name="Crawford N.G."/>
            <person name="Densmore L.D."/>
            <person name="Drew J.C."/>
            <person name="Edwards S.V."/>
            <person name="Faircloth B.C."/>
            <person name="Fujita M.K."/>
            <person name="Greenwold M.J."/>
            <person name="Hoffmann F.G."/>
            <person name="Howard J.M."/>
            <person name="Iguchi T."/>
            <person name="Janes D.E."/>
            <person name="Khan S.Y."/>
            <person name="Kohno S."/>
            <person name="de Koning A.J."/>
            <person name="Lance S.L."/>
            <person name="McCarthy F.M."/>
            <person name="McCormack J.E."/>
            <person name="Merchant M.E."/>
            <person name="Peterson D.G."/>
            <person name="Pollock D.D."/>
            <person name="Pourmand N."/>
            <person name="Raney B.J."/>
            <person name="Roessler K.A."/>
            <person name="Sanford J.R."/>
            <person name="Sawyer R.H."/>
            <person name="Schmidt C.J."/>
            <person name="Triplett E.W."/>
            <person name="Tuberville T.D."/>
            <person name="Venegas-Anaya M."/>
            <person name="Howard J.T."/>
            <person name="Jarvis E.D."/>
            <person name="Guillette L.J.Jr."/>
            <person name="Glenn T.C."/>
            <person name="Green R.E."/>
            <person name="Ray D.A."/>
        </authorList>
    </citation>
    <scope>NUCLEOTIDE SEQUENCE [LARGE SCALE GENOMIC DNA]</scope>
    <source>
        <strain evidence="2">KSC_2009_1</strain>
    </source>
</reference>
<dbReference type="EMBL" id="AKHW03004704">
    <property type="protein sequence ID" value="KYO29300.1"/>
    <property type="molecule type" value="Genomic_DNA"/>
</dbReference>
<protein>
    <submittedName>
        <fullName evidence="2">Uncharacterized protein</fullName>
    </submittedName>
</protein>
<proteinExistence type="predicted"/>
<dbReference type="Proteomes" id="UP000050525">
    <property type="component" value="Unassembled WGS sequence"/>
</dbReference>
<feature type="compositionally biased region" description="Polar residues" evidence="1">
    <location>
        <begin position="187"/>
        <end position="201"/>
    </location>
</feature>
<evidence type="ECO:0000256" key="1">
    <source>
        <dbReference type="SAM" id="MobiDB-lite"/>
    </source>
</evidence>
<keyword evidence="3" id="KW-1185">Reference proteome</keyword>
<organism evidence="2 3">
    <name type="scientific">Alligator mississippiensis</name>
    <name type="common">American alligator</name>
    <dbReference type="NCBI Taxonomy" id="8496"/>
    <lineage>
        <taxon>Eukaryota</taxon>
        <taxon>Metazoa</taxon>
        <taxon>Chordata</taxon>
        <taxon>Craniata</taxon>
        <taxon>Vertebrata</taxon>
        <taxon>Euteleostomi</taxon>
        <taxon>Archelosauria</taxon>
        <taxon>Archosauria</taxon>
        <taxon>Crocodylia</taxon>
        <taxon>Alligatoridae</taxon>
        <taxon>Alligatorinae</taxon>
        <taxon>Alligator</taxon>
    </lineage>
</organism>
<feature type="region of interest" description="Disordered" evidence="1">
    <location>
        <begin position="187"/>
        <end position="214"/>
    </location>
</feature>
<sequence length="214" mass="23409">MHHLHQKLDLPTPVEMAKEWKAQVQAWQEEDITLKPVEDTRDWVELALWAKILALEQECLQLFRQQITTQAQAVEATDDDCQTLDTHLSHMHAPLCPSPIHGPVGPVVLAGHPKTGPCMGLEQGPQVPPCLKSPWPAPSQSLPPPTWTQAPSSTWAWSQMYQEQHHKGHVGFAGPWTWAAGGGSYLSQGSPSCHHSETSPLPATVTMAPGPSGE</sequence>
<comment type="caution">
    <text evidence="2">The sequence shown here is derived from an EMBL/GenBank/DDBJ whole genome shotgun (WGS) entry which is preliminary data.</text>
</comment>
<accession>A0A151MXR7</accession>